<dbReference type="InterPro" id="IPR003313">
    <property type="entry name" value="AraC-bd"/>
</dbReference>
<dbReference type="InterPro" id="IPR017853">
    <property type="entry name" value="GH"/>
</dbReference>
<name>A0A9D1F2B6_9FIRM</name>
<dbReference type="SUPFAM" id="SSF51445">
    <property type="entry name" value="(Trans)glycosidases"/>
    <property type="match status" value="1"/>
</dbReference>
<dbReference type="SUPFAM" id="SSF51215">
    <property type="entry name" value="Regulatory protein AraC"/>
    <property type="match status" value="1"/>
</dbReference>
<dbReference type="PANTHER" id="PTHR43280">
    <property type="entry name" value="ARAC-FAMILY TRANSCRIPTIONAL REGULATOR"/>
    <property type="match status" value="1"/>
</dbReference>
<keyword evidence="2" id="KW-0378">Hydrolase</keyword>
<dbReference type="AlphaFoldDB" id="A0A9D1F2B6"/>
<evidence type="ECO:0000259" key="8">
    <source>
        <dbReference type="PROSITE" id="PS01124"/>
    </source>
</evidence>
<dbReference type="SUPFAM" id="SSF51011">
    <property type="entry name" value="Glycosyl hydrolase domain"/>
    <property type="match status" value="1"/>
</dbReference>
<dbReference type="PROSITE" id="PS01124">
    <property type="entry name" value="HTH_ARAC_FAMILY_2"/>
    <property type="match status" value="1"/>
</dbReference>
<keyword evidence="4" id="KW-0238">DNA-binding</keyword>
<evidence type="ECO:0000256" key="7">
    <source>
        <dbReference type="SAM" id="MobiDB-lite"/>
    </source>
</evidence>
<reference evidence="9" key="2">
    <citation type="journal article" date="2021" name="PeerJ">
        <title>Extensive microbial diversity within the chicken gut microbiome revealed by metagenomics and culture.</title>
        <authorList>
            <person name="Gilroy R."/>
            <person name="Ravi A."/>
            <person name="Getino M."/>
            <person name="Pursley I."/>
            <person name="Horton D.L."/>
            <person name="Alikhan N.F."/>
            <person name="Baker D."/>
            <person name="Gharbi K."/>
            <person name="Hall N."/>
            <person name="Watson M."/>
            <person name="Adriaenssens E.M."/>
            <person name="Foster-Nyarko E."/>
            <person name="Jarju S."/>
            <person name="Secka A."/>
            <person name="Antonio M."/>
            <person name="Oren A."/>
            <person name="Chaudhuri R.R."/>
            <person name="La Ragione R."/>
            <person name="Hildebrand F."/>
            <person name="Pallen M.J."/>
        </authorList>
    </citation>
    <scope>NUCLEOTIDE SEQUENCE</scope>
    <source>
        <strain evidence="9">CHK178-757</strain>
    </source>
</reference>
<evidence type="ECO:0000313" key="10">
    <source>
        <dbReference type="Proteomes" id="UP000823927"/>
    </source>
</evidence>
<organism evidence="9 10">
    <name type="scientific">Candidatus Scybalocola faecigallinarum</name>
    <dbReference type="NCBI Taxonomy" id="2840941"/>
    <lineage>
        <taxon>Bacteria</taxon>
        <taxon>Bacillati</taxon>
        <taxon>Bacillota</taxon>
        <taxon>Clostridia</taxon>
        <taxon>Lachnospirales</taxon>
        <taxon>Lachnospiraceae</taxon>
        <taxon>Lachnospiraceae incertae sedis</taxon>
        <taxon>Candidatus Scybalocola (ex Gilroy et al. 2021)</taxon>
    </lineage>
</organism>
<evidence type="ECO:0000256" key="6">
    <source>
        <dbReference type="ARBA" id="ARBA00023295"/>
    </source>
</evidence>
<feature type="region of interest" description="Disordered" evidence="7">
    <location>
        <begin position="264"/>
        <end position="283"/>
    </location>
</feature>
<feature type="compositionally biased region" description="Basic residues" evidence="7">
    <location>
        <begin position="264"/>
        <end position="275"/>
    </location>
</feature>
<keyword evidence="3" id="KW-0805">Transcription regulation</keyword>
<keyword evidence="6" id="KW-0326">Glycosidase</keyword>
<evidence type="ECO:0000313" key="9">
    <source>
        <dbReference type="EMBL" id="HIS46249.1"/>
    </source>
</evidence>
<dbReference type="Proteomes" id="UP000823927">
    <property type="component" value="Unassembled WGS sequence"/>
</dbReference>
<dbReference type="Gene3D" id="2.60.40.1500">
    <property type="entry name" value="Glycosyl hydrolase domain, family 39"/>
    <property type="match status" value="1"/>
</dbReference>
<comment type="caution">
    <text evidence="9">The sequence shown here is derived from an EMBL/GenBank/DDBJ whole genome shotgun (WGS) entry which is preliminary data.</text>
</comment>
<dbReference type="Pfam" id="PF12833">
    <property type="entry name" value="HTH_18"/>
    <property type="match status" value="1"/>
</dbReference>
<proteinExistence type="inferred from homology"/>
<reference evidence="9" key="1">
    <citation type="submission" date="2020-10" db="EMBL/GenBank/DDBJ databases">
        <authorList>
            <person name="Gilroy R."/>
        </authorList>
    </citation>
    <scope>NUCLEOTIDE SEQUENCE</scope>
    <source>
        <strain evidence="9">CHK178-757</strain>
    </source>
</reference>
<dbReference type="GO" id="GO:0016798">
    <property type="term" value="F:hydrolase activity, acting on glycosyl bonds"/>
    <property type="evidence" value="ECO:0007669"/>
    <property type="project" value="UniProtKB-KW"/>
</dbReference>
<gene>
    <name evidence="9" type="ORF">IAB46_01590</name>
</gene>
<dbReference type="InterPro" id="IPR037923">
    <property type="entry name" value="HTH-like"/>
</dbReference>
<evidence type="ECO:0000256" key="4">
    <source>
        <dbReference type="ARBA" id="ARBA00023125"/>
    </source>
</evidence>
<dbReference type="InterPro" id="IPR009057">
    <property type="entry name" value="Homeodomain-like_sf"/>
</dbReference>
<dbReference type="GO" id="GO:0043565">
    <property type="term" value="F:sequence-specific DNA binding"/>
    <property type="evidence" value="ECO:0007669"/>
    <property type="project" value="InterPro"/>
</dbReference>
<dbReference type="InterPro" id="IPR049166">
    <property type="entry name" value="GH39_cat"/>
</dbReference>
<dbReference type="SMART" id="SM00342">
    <property type="entry name" value="HTH_ARAC"/>
    <property type="match status" value="1"/>
</dbReference>
<dbReference type="PANTHER" id="PTHR43280:SF2">
    <property type="entry name" value="HTH-TYPE TRANSCRIPTIONAL REGULATOR EXSA"/>
    <property type="match status" value="1"/>
</dbReference>
<feature type="domain" description="HTH araC/xylS-type" evidence="8">
    <location>
        <begin position="169"/>
        <end position="267"/>
    </location>
</feature>
<sequence length="819" mass="94604">MERNYLRPDSFVELDFIAEEHMGIHAHSDIELLFVISGTVAVRVEENIYRLSQDGMLLVNVNRNHSYSGSPDLVMGRFLISYNKIREFLKKGEVLFWCNTAEDMNSAYEELKKIICRIFNQSMSQSETNSLALNSLYYQMLNLLAENFLLSVDDHRLEVRGNLEDDRLRQIFAYIRTNYSRNITLEDMAKELYLSPTYVSKYIRKHCGMRFMELLTAVRLSHAVEDLLYFDSSIMKIALDNGFSSVAACNKAFKDAYHMTPSQFRKKRSHGKHKLSPQEAEKKKRIEKSVDRYLNQYPQAPGIDVVEKLPVMLKADEPAQEKLDTGSLQMINAGLASNLLNTRLCQQIIERREAMGFSYVRFWDIYAPELYLDANASYEEQNYSKLDIVTDFLVKHHLKPYIDLGAKPIQVQSNTGKVISYIRRDLEFFSEKHLEGFYQGLARHFVSRYGEEEVSSWYFELWERTNFTFKNPTDYQFKEMSEADHKAYFSLFNQVAGAIRQIVPGAVIGGGGFPVRMYGAEGFAKILSMWKEEDEQPDFISITCYPYSLEKDGKRYYEKRVTDMGFISQNIAMAQKALKVSDWENQKLHVSEYSFSLSNRNVVNDSCIKGAFLVSDMISQEEKADLSGHWLFSDIYADARDTGTVLFGGCGLLSKDGIPKPSYYAFEFFNKLYSEVLLKQKNIMITRGGGNAFRILCHNFKRLNYNYYITEEDQITVGDLPALLDDREFLTIKVMISRLEDGDYSIRKNRVNRSSGSVQDKWIALNMESNLTMKEMDYLEKSSISEITITDQKVSGGCLAFDIVLEPNEIQYIDIRKKN</sequence>
<dbReference type="Gene3D" id="3.20.20.80">
    <property type="entry name" value="Glycosidases"/>
    <property type="match status" value="1"/>
</dbReference>
<dbReference type="Gene3D" id="2.60.120.10">
    <property type="entry name" value="Jelly Rolls"/>
    <property type="match status" value="1"/>
</dbReference>
<dbReference type="InterPro" id="IPR018060">
    <property type="entry name" value="HTH_AraC"/>
</dbReference>
<dbReference type="Pfam" id="PF01229">
    <property type="entry name" value="Glyco_hydro_39"/>
    <property type="match status" value="1"/>
</dbReference>
<evidence type="ECO:0000256" key="2">
    <source>
        <dbReference type="ARBA" id="ARBA00022801"/>
    </source>
</evidence>
<comment type="similarity">
    <text evidence="1">Belongs to the glycosyl hydrolase 39 family.</text>
</comment>
<dbReference type="EMBL" id="DVIT01000006">
    <property type="protein sequence ID" value="HIS46249.1"/>
    <property type="molecule type" value="Genomic_DNA"/>
</dbReference>
<evidence type="ECO:0000256" key="5">
    <source>
        <dbReference type="ARBA" id="ARBA00023163"/>
    </source>
</evidence>
<accession>A0A9D1F2B6</accession>
<dbReference type="GO" id="GO:0003700">
    <property type="term" value="F:DNA-binding transcription factor activity"/>
    <property type="evidence" value="ECO:0007669"/>
    <property type="project" value="InterPro"/>
</dbReference>
<evidence type="ECO:0000256" key="3">
    <source>
        <dbReference type="ARBA" id="ARBA00023015"/>
    </source>
</evidence>
<evidence type="ECO:0000256" key="1">
    <source>
        <dbReference type="ARBA" id="ARBA00008875"/>
    </source>
</evidence>
<dbReference type="Pfam" id="PF02311">
    <property type="entry name" value="AraC_binding"/>
    <property type="match status" value="1"/>
</dbReference>
<dbReference type="SUPFAM" id="SSF46689">
    <property type="entry name" value="Homeodomain-like"/>
    <property type="match status" value="2"/>
</dbReference>
<dbReference type="Gene3D" id="1.10.10.60">
    <property type="entry name" value="Homeodomain-like"/>
    <property type="match status" value="2"/>
</dbReference>
<protein>
    <submittedName>
        <fullName evidence="9">Helix-turn-helix domain-containing protein</fullName>
    </submittedName>
</protein>
<keyword evidence="5" id="KW-0804">Transcription</keyword>
<dbReference type="InterPro" id="IPR014710">
    <property type="entry name" value="RmlC-like_jellyroll"/>
</dbReference>